<dbReference type="SUPFAM" id="SSF53822">
    <property type="entry name" value="Periplasmic binding protein-like I"/>
    <property type="match status" value="1"/>
</dbReference>
<dbReference type="InterPro" id="IPR007443">
    <property type="entry name" value="LpoA"/>
</dbReference>
<comment type="caution">
    <text evidence="3">The sequence shown here is derived from an EMBL/GenBank/DDBJ whole genome shotgun (WGS) entry which is preliminary data.</text>
</comment>
<dbReference type="AlphaFoldDB" id="A0AAW7XP43"/>
<dbReference type="GO" id="GO:0009252">
    <property type="term" value="P:peptidoglycan biosynthetic process"/>
    <property type="evidence" value="ECO:0007669"/>
    <property type="project" value="TreeGrafter"/>
</dbReference>
<dbReference type="GO" id="GO:0031241">
    <property type="term" value="C:periplasmic side of cell outer membrane"/>
    <property type="evidence" value="ECO:0007669"/>
    <property type="project" value="TreeGrafter"/>
</dbReference>
<dbReference type="PROSITE" id="PS51257">
    <property type="entry name" value="PROKAR_LIPOPROTEIN"/>
    <property type="match status" value="1"/>
</dbReference>
<dbReference type="Gene3D" id="1.25.40.650">
    <property type="match status" value="1"/>
</dbReference>
<dbReference type="InterPro" id="IPR028082">
    <property type="entry name" value="Peripla_BP_I"/>
</dbReference>
<keyword evidence="2" id="KW-0732">Signal</keyword>
<dbReference type="CDD" id="cd06339">
    <property type="entry name" value="PBP1_YraM_LppC_lipoprotein-like"/>
    <property type="match status" value="1"/>
</dbReference>
<sequence>MMNLKRLSLTVALSALIAGCAMPPMQSPDVVDRSGNTNTQQSGMQMPVESLIDQANSAPPIQSAQLKLEAAKQLIARGEEDRALSLLDGIDTDILPPALRFDILSLQTQRAIQANDAERALSYLAYMPSLSTLPEEDVLLSEQLYADAFNLNGQALEEAKILIESTRYVHDEAQLQAYHDQIWAALQQLNNQELYQEPQQPNNDYILQGWLELAQSARQVIDVRTSETNIDNWLAVWQAHPAAQIMPQDLITGGSANIENVARIGILLPQSGALENAGSAITEGILKAQANAQANGFTPEIVFIDSAPLNTAEEILSAVTNQGLEMIIGPLDKDKVNALANYNELPLPFLALNYADTSAFNLYQFGLSAEDEARDAATTAINAGKYSALIIAPDSDWGRRAHTAFTNTFTELGGSVADSLLFDSSKLSQQIPQLLRVDIGRLRANEARRRKKQSYSFANVRRNDADVILLAARPQDARLIKPFLKFYFANNIPVYATSQVYGGSPDPKADIDLNGVMFGDIPWILSPPSALQRSIASTKNNTQTRYGRLYALGADAYNLYPYLQELSMTPGAQLNGETGQLSVNSNNKVMRHLQWAVFKQGIPVLME</sequence>
<evidence type="ECO:0000313" key="4">
    <source>
        <dbReference type="Proteomes" id="UP001169862"/>
    </source>
</evidence>
<gene>
    <name evidence="3" type="ORF">Q4490_14105</name>
</gene>
<feature type="chain" id="PRO_5043375761" evidence="2">
    <location>
        <begin position="24"/>
        <end position="607"/>
    </location>
</feature>
<dbReference type="GO" id="GO:0030234">
    <property type="term" value="F:enzyme regulator activity"/>
    <property type="evidence" value="ECO:0007669"/>
    <property type="project" value="TreeGrafter"/>
</dbReference>
<evidence type="ECO:0000256" key="1">
    <source>
        <dbReference type="ARBA" id="ARBA00023136"/>
    </source>
</evidence>
<protein>
    <submittedName>
        <fullName evidence="3">Penicillin-binding protein activator</fullName>
    </submittedName>
</protein>
<dbReference type="PANTHER" id="PTHR38038:SF1">
    <property type="entry name" value="PENICILLIN-BINDING PROTEIN ACTIVATOR LPOA"/>
    <property type="match status" value="1"/>
</dbReference>
<dbReference type="Pfam" id="PF04348">
    <property type="entry name" value="LppC"/>
    <property type="match status" value="1"/>
</dbReference>
<dbReference type="PANTHER" id="PTHR38038">
    <property type="entry name" value="PENICILLIN-BINDING PROTEIN ACTIVATOR LPOA"/>
    <property type="match status" value="1"/>
</dbReference>
<reference evidence="3" key="1">
    <citation type="submission" date="2023-07" db="EMBL/GenBank/DDBJ databases">
        <title>Genome content predicts the carbon catabolic preferences of heterotrophic bacteria.</title>
        <authorList>
            <person name="Gralka M."/>
        </authorList>
    </citation>
    <scope>NUCLEOTIDE SEQUENCE</scope>
    <source>
        <strain evidence="3">I2M16</strain>
    </source>
</reference>
<name>A0AAW7XP43_9GAMM</name>
<keyword evidence="1" id="KW-0472">Membrane</keyword>
<dbReference type="Proteomes" id="UP001169862">
    <property type="component" value="Unassembled WGS sequence"/>
</dbReference>
<organism evidence="3 4">
    <name type="scientific">Neptunomonas phycophila</name>
    <dbReference type="NCBI Taxonomy" id="1572645"/>
    <lineage>
        <taxon>Bacteria</taxon>
        <taxon>Pseudomonadati</taxon>
        <taxon>Pseudomonadota</taxon>
        <taxon>Gammaproteobacteria</taxon>
        <taxon>Oceanospirillales</taxon>
        <taxon>Oceanospirillaceae</taxon>
        <taxon>Neptunomonas</taxon>
    </lineage>
</organism>
<dbReference type="Gene3D" id="3.40.50.2300">
    <property type="match status" value="2"/>
</dbReference>
<dbReference type="RefSeq" id="WP_303551486.1">
    <property type="nucleotide sequence ID" value="NZ_JAUOPG010000009.1"/>
</dbReference>
<feature type="signal peptide" evidence="2">
    <location>
        <begin position="1"/>
        <end position="23"/>
    </location>
</feature>
<dbReference type="EMBL" id="JAUOPG010000009">
    <property type="protein sequence ID" value="MDO6454703.1"/>
    <property type="molecule type" value="Genomic_DNA"/>
</dbReference>
<proteinExistence type="predicted"/>
<accession>A0AAW7XP43</accession>
<evidence type="ECO:0000256" key="2">
    <source>
        <dbReference type="SAM" id="SignalP"/>
    </source>
</evidence>
<evidence type="ECO:0000313" key="3">
    <source>
        <dbReference type="EMBL" id="MDO6454703.1"/>
    </source>
</evidence>